<comment type="caution">
    <text evidence="2">The sequence shown here is derived from an EMBL/GenBank/DDBJ whole genome shotgun (WGS) entry which is preliminary data.</text>
</comment>
<evidence type="ECO:0000256" key="1">
    <source>
        <dbReference type="SAM" id="Coils"/>
    </source>
</evidence>
<keyword evidence="1" id="KW-0175">Coiled coil</keyword>
<name>A0A8H3QUH3_9GLOM</name>
<dbReference type="AlphaFoldDB" id="A0A8H3QUH3"/>
<dbReference type="Gene3D" id="1.20.5.340">
    <property type="match status" value="1"/>
</dbReference>
<dbReference type="InterPro" id="IPR006758">
    <property type="entry name" value="A32L"/>
</dbReference>
<protein>
    <submittedName>
        <fullName evidence="2">Uncharacterized protein</fullName>
    </submittedName>
</protein>
<organism evidence="2 3">
    <name type="scientific">Rhizophagus clarus</name>
    <dbReference type="NCBI Taxonomy" id="94130"/>
    <lineage>
        <taxon>Eukaryota</taxon>
        <taxon>Fungi</taxon>
        <taxon>Fungi incertae sedis</taxon>
        <taxon>Mucoromycota</taxon>
        <taxon>Glomeromycotina</taxon>
        <taxon>Glomeromycetes</taxon>
        <taxon>Glomerales</taxon>
        <taxon>Glomeraceae</taxon>
        <taxon>Rhizophagus</taxon>
    </lineage>
</organism>
<feature type="coiled-coil region" evidence="1">
    <location>
        <begin position="67"/>
        <end position="178"/>
    </location>
</feature>
<proteinExistence type="predicted"/>
<dbReference type="Proteomes" id="UP000615446">
    <property type="component" value="Unassembled WGS sequence"/>
</dbReference>
<sequence length="466" mass="53394">MANIHTLNEINNGAPLVSGNKLGDSPFNRYPSSRTELENQRLKYDLDIALSSGIQLSTRNSLLMKNNESFSERVCQLEDEVKELKNEINQKEISLSSANSEIATKLEEIQALHSRVEELEQDVSLAEKRLSEMDSLKRKSEQEYLKLSEENVSLVLAKMELKDTLAKKKDELMLVKEDLLLAQKSVIEKDSLLQETNTLLLEQFSKASASASESKQNEVIGGDKGLEKGIEITSPKTSSDSPYYLFFQQYGIIIDEYVQRGKKDGSRYIKCDDLIVCGYHPDEPKWAYVRYIYNMISKDPRASYYENISFSYIPPERIPSTKTFSPERSKLFIFEDLCLTPDYIQNRIGQFFGNGRHRNISCIYITQKYHKVDTFKRENSTHLVLFNSGSSIQDVSKIVGRYTDDVKGASMVINSYLRKGEFVVFDLTRPEDDPLAIRLRFDTPLNLQKEIEARQKRKKKSASANE</sequence>
<gene>
    <name evidence="2" type="ORF">RCL2_001916900</name>
</gene>
<reference evidence="2" key="1">
    <citation type="submission" date="2019-10" db="EMBL/GenBank/DDBJ databases">
        <title>Conservation and host-specific expression of non-tandemly repeated heterogenous ribosome RNA gene in arbuscular mycorrhizal fungi.</title>
        <authorList>
            <person name="Maeda T."/>
            <person name="Kobayashi Y."/>
            <person name="Nakagawa T."/>
            <person name="Ezawa T."/>
            <person name="Yamaguchi K."/>
            <person name="Bino T."/>
            <person name="Nishimoto Y."/>
            <person name="Shigenobu S."/>
            <person name="Kawaguchi M."/>
        </authorList>
    </citation>
    <scope>NUCLEOTIDE SEQUENCE</scope>
    <source>
        <strain evidence="2">HR1</strain>
    </source>
</reference>
<evidence type="ECO:0000313" key="2">
    <source>
        <dbReference type="EMBL" id="GES92391.1"/>
    </source>
</evidence>
<dbReference type="EMBL" id="BLAL01000215">
    <property type="protein sequence ID" value="GES92391.1"/>
    <property type="molecule type" value="Genomic_DNA"/>
</dbReference>
<dbReference type="Pfam" id="PF04665">
    <property type="entry name" value="Pox_A32"/>
    <property type="match status" value="1"/>
</dbReference>
<evidence type="ECO:0000313" key="3">
    <source>
        <dbReference type="Proteomes" id="UP000615446"/>
    </source>
</evidence>
<accession>A0A8H3QUH3</accession>
<dbReference type="OrthoDB" id="2406936at2759"/>